<accession>A0ABU1WU78</accession>
<dbReference type="Gene3D" id="3.30.70.20">
    <property type="match status" value="2"/>
</dbReference>
<evidence type="ECO:0000313" key="7">
    <source>
        <dbReference type="EMBL" id="MDR7152858.1"/>
    </source>
</evidence>
<dbReference type="Pfam" id="PF00037">
    <property type="entry name" value="Fer4"/>
    <property type="match status" value="1"/>
</dbReference>
<dbReference type="PANTHER" id="PTHR24960">
    <property type="entry name" value="PHOTOSYSTEM I IRON-SULFUR CENTER-RELATED"/>
    <property type="match status" value="1"/>
</dbReference>
<keyword evidence="8" id="KW-1185">Reference proteome</keyword>
<organism evidence="7 8">
    <name type="scientific">Hydrogenophaga palleronii</name>
    <dbReference type="NCBI Taxonomy" id="65655"/>
    <lineage>
        <taxon>Bacteria</taxon>
        <taxon>Pseudomonadati</taxon>
        <taxon>Pseudomonadota</taxon>
        <taxon>Betaproteobacteria</taxon>
        <taxon>Burkholderiales</taxon>
        <taxon>Comamonadaceae</taxon>
        <taxon>Hydrogenophaga</taxon>
    </lineage>
</organism>
<dbReference type="InterPro" id="IPR050157">
    <property type="entry name" value="PSI_iron-sulfur_center"/>
</dbReference>
<proteinExistence type="predicted"/>
<dbReference type="EMBL" id="JAVDWU010000015">
    <property type="protein sequence ID" value="MDR7152858.1"/>
    <property type="molecule type" value="Genomic_DNA"/>
</dbReference>
<keyword evidence="4" id="KW-0411">Iron-sulfur</keyword>
<dbReference type="PANTHER" id="PTHR24960:SF79">
    <property type="entry name" value="PHOTOSYSTEM I IRON-SULFUR CENTER"/>
    <property type="match status" value="1"/>
</dbReference>
<feature type="domain" description="4Fe-4S ferredoxin-type" evidence="6">
    <location>
        <begin position="272"/>
        <end position="300"/>
    </location>
</feature>
<keyword evidence="3" id="KW-0408">Iron</keyword>
<keyword evidence="2" id="KW-0479">Metal-binding</keyword>
<evidence type="ECO:0000256" key="5">
    <source>
        <dbReference type="SAM" id="MobiDB-lite"/>
    </source>
</evidence>
<protein>
    <submittedName>
        <fullName evidence="7">Fe-S-cluster-containing hydrogenase component 2</fullName>
    </submittedName>
</protein>
<name>A0ABU1WU78_9BURK</name>
<keyword evidence="1" id="KW-0004">4Fe-4S</keyword>
<evidence type="ECO:0000256" key="3">
    <source>
        <dbReference type="ARBA" id="ARBA00023004"/>
    </source>
</evidence>
<gene>
    <name evidence="7" type="ORF">J2W49_004836</name>
</gene>
<dbReference type="Proteomes" id="UP001265700">
    <property type="component" value="Unassembled WGS sequence"/>
</dbReference>
<evidence type="ECO:0000256" key="4">
    <source>
        <dbReference type="ARBA" id="ARBA00023014"/>
    </source>
</evidence>
<feature type="domain" description="4Fe-4S ferredoxin-type" evidence="6">
    <location>
        <begin position="304"/>
        <end position="333"/>
    </location>
</feature>
<feature type="region of interest" description="Disordered" evidence="5">
    <location>
        <begin position="217"/>
        <end position="247"/>
    </location>
</feature>
<dbReference type="InterPro" id="IPR017900">
    <property type="entry name" value="4Fe4S_Fe_S_CS"/>
</dbReference>
<dbReference type="PROSITE" id="PS51379">
    <property type="entry name" value="4FE4S_FER_2"/>
    <property type="match status" value="3"/>
</dbReference>
<evidence type="ECO:0000259" key="6">
    <source>
        <dbReference type="PROSITE" id="PS51379"/>
    </source>
</evidence>
<comment type="caution">
    <text evidence="7">The sequence shown here is derived from an EMBL/GenBank/DDBJ whole genome shotgun (WGS) entry which is preliminary data.</text>
</comment>
<evidence type="ECO:0000313" key="8">
    <source>
        <dbReference type="Proteomes" id="UP001265700"/>
    </source>
</evidence>
<dbReference type="Pfam" id="PF13187">
    <property type="entry name" value="Fer4_9"/>
    <property type="match status" value="1"/>
</dbReference>
<feature type="domain" description="4Fe-4S ferredoxin-type" evidence="6">
    <location>
        <begin position="40"/>
        <end position="70"/>
    </location>
</feature>
<evidence type="ECO:0000256" key="2">
    <source>
        <dbReference type="ARBA" id="ARBA00022723"/>
    </source>
</evidence>
<reference evidence="7 8" key="1">
    <citation type="submission" date="2023-07" db="EMBL/GenBank/DDBJ databases">
        <title>Sorghum-associated microbial communities from plants grown in Nebraska, USA.</title>
        <authorList>
            <person name="Schachtman D."/>
        </authorList>
    </citation>
    <scope>NUCLEOTIDE SEQUENCE [LARGE SCALE GENOMIC DNA]</scope>
    <source>
        <strain evidence="7 8">4249</strain>
    </source>
</reference>
<dbReference type="SUPFAM" id="SSF54862">
    <property type="entry name" value="4Fe-4S ferredoxins"/>
    <property type="match status" value="2"/>
</dbReference>
<sequence>MLRADKPLLHEEGACLPLRSRHGQCRACASACPAQALEVSLAEVTLGDACTGCGQCTAACPTEALSLPELAFLSPAAPQAEAGRSSPAQPAVPVILECRKVPADLRAPASQEVPCLGAVRASHLVALSAGGSAVQLMDRGWCETCDMGCHGEAPHHPAQAALDLATLWLEAVDAAAAAPQLVREPLPAERCPQLLPPAPETAEKLDRRSFFRQALERPAGRSTAVSTPMGGDGKAAYPADRRQASPDRQRLLTGLGSLAERSGNELPSELYPQMHVNATCCDQRLCVALCPTAALTVRDNGIGAHLQFSSESCIACGTCVRACPTGAIQLAPTGGRRGAQTVFSHVRRPCASCGDVYTPDAAQLESEAPSLCPSCAKSQRFMDDARKQLFGGLN</sequence>
<dbReference type="PROSITE" id="PS00198">
    <property type="entry name" value="4FE4S_FER_1"/>
    <property type="match status" value="2"/>
</dbReference>
<dbReference type="InterPro" id="IPR017896">
    <property type="entry name" value="4Fe4S_Fe-S-bd"/>
</dbReference>
<evidence type="ECO:0000256" key="1">
    <source>
        <dbReference type="ARBA" id="ARBA00022485"/>
    </source>
</evidence>